<gene>
    <name evidence="1" type="ORF">DA456_13670</name>
</gene>
<organism evidence="1 2">
    <name type="scientific">Pseudomonas syringae pv. atrofaciens</name>
    <dbReference type="NCBI Taxonomy" id="192087"/>
    <lineage>
        <taxon>Bacteria</taxon>
        <taxon>Pseudomonadati</taxon>
        <taxon>Pseudomonadota</taxon>
        <taxon>Gammaproteobacteria</taxon>
        <taxon>Pseudomonadales</taxon>
        <taxon>Pseudomonadaceae</taxon>
        <taxon>Pseudomonas</taxon>
        <taxon>Pseudomonas syringae</taxon>
    </lineage>
</organism>
<dbReference type="EMBL" id="CP028490">
    <property type="protein sequence ID" value="AVX24371.1"/>
    <property type="molecule type" value="Genomic_DNA"/>
</dbReference>
<dbReference type="AlphaFoldDB" id="A0AAD0I990"/>
<accession>A0AAD0I990</accession>
<reference evidence="1 2" key="1">
    <citation type="submission" date="2018-04" db="EMBL/GenBank/DDBJ databases">
        <authorList>
            <person name="Cha J.-S."/>
        </authorList>
    </citation>
    <scope>NUCLEOTIDE SEQUENCE [LARGE SCALE GENOMIC DNA]</scope>
    <source>
        <strain evidence="1 2">LMG5095</strain>
    </source>
</reference>
<proteinExistence type="predicted"/>
<evidence type="ECO:0000313" key="1">
    <source>
        <dbReference type="EMBL" id="AVX24371.1"/>
    </source>
</evidence>
<name>A0AAD0I990_PSESX</name>
<dbReference type="Proteomes" id="UP000240475">
    <property type="component" value="Chromosome"/>
</dbReference>
<sequence>MASSLLSCFKKTGVIAMEIKTESAAEQLFSYRPASLERLPENRSGQFASLLNAAITQTEKKSPVALPATLGSSSIPRSNRFMDSMTIEQRRSIVEDKDFVPMPAAMERAQGIFK</sequence>
<protein>
    <submittedName>
        <fullName evidence="1">Uncharacterized protein</fullName>
    </submittedName>
</protein>
<evidence type="ECO:0000313" key="2">
    <source>
        <dbReference type="Proteomes" id="UP000240475"/>
    </source>
</evidence>